<evidence type="ECO:0000313" key="1">
    <source>
        <dbReference type="EMBL" id="AWX43686.1"/>
    </source>
</evidence>
<evidence type="ECO:0000313" key="2">
    <source>
        <dbReference type="Proteomes" id="UP000248536"/>
    </source>
</evidence>
<gene>
    <name evidence="1" type="ORF">HME9304_00677</name>
</gene>
<accession>A0A2Z4LPE9</accession>
<proteinExistence type="predicted"/>
<name>A0A2Z4LPE9_9FLAO</name>
<dbReference type="AlphaFoldDB" id="A0A2Z4LPE9"/>
<dbReference type="EMBL" id="CP030104">
    <property type="protein sequence ID" value="AWX43686.1"/>
    <property type="molecule type" value="Genomic_DNA"/>
</dbReference>
<keyword evidence="2" id="KW-1185">Reference proteome</keyword>
<organism evidence="1 2">
    <name type="scientific">Flagellimonas maritima</name>
    <dbReference type="NCBI Taxonomy" id="1383885"/>
    <lineage>
        <taxon>Bacteria</taxon>
        <taxon>Pseudomonadati</taxon>
        <taxon>Bacteroidota</taxon>
        <taxon>Flavobacteriia</taxon>
        <taxon>Flavobacteriales</taxon>
        <taxon>Flavobacteriaceae</taxon>
        <taxon>Flagellimonas</taxon>
    </lineage>
</organism>
<dbReference type="KEGG" id="spon:HME9304_00677"/>
<sequence length="91" mass="10443">MSEPPTALFILLMGSFWEIDCIEHVENEKGLLTVAEGLLLLTNNLENMEESPIKRNKWEKFLMSFKSAVLEHSFTEMDYSLANGLILGIFY</sequence>
<protein>
    <submittedName>
        <fullName evidence="1">Uncharacterized protein</fullName>
    </submittedName>
</protein>
<reference evidence="1 2" key="1">
    <citation type="submission" date="2018-06" db="EMBL/GenBank/DDBJ databases">
        <title>Spongiibacterium sp. HME9304 Genome sequencing and assembly.</title>
        <authorList>
            <person name="Kang H."/>
            <person name="Kim H."/>
            <person name="Joh K."/>
        </authorList>
    </citation>
    <scope>NUCLEOTIDE SEQUENCE [LARGE SCALE GENOMIC DNA]</scope>
    <source>
        <strain evidence="1 2">HME9304</strain>
    </source>
</reference>
<dbReference type="Proteomes" id="UP000248536">
    <property type="component" value="Chromosome"/>
</dbReference>